<feature type="domain" description="ABC transporter" evidence="10">
    <location>
        <begin position="459"/>
        <end position="694"/>
    </location>
</feature>
<dbReference type="CDD" id="cd18548">
    <property type="entry name" value="ABC_6TM_Tm287_like"/>
    <property type="match status" value="1"/>
</dbReference>
<evidence type="ECO:0000256" key="9">
    <source>
        <dbReference type="SAM" id="Phobius"/>
    </source>
</evidence>
<dbReference type="Pfam" id="PF00664">
    <property type="entry name" value="ABC_membrane"/>
    <property type="match status" value="1"/>
</dbReference>
<gene>
    <name evidence="12" type="ORF">HMPREF9257_0217</name>
</gene>
<comment type="subcellular location">
    <subcellularLocation>
        <location evidence="1">Cell membrane</location>
        <topology evidence="1">Multi-pass membrane protein</topology>
    </subcellularLocation>
</comment>
<dbReference type="EMBL" id="AENN01000006">
    <property type="protein sequence ID" value="EFR31591.1"/>
    <property type="molecule type" value="Genomic_DNA"/>
</dbReference>
<dbReference type="OrthoDB" id="9770415at2"/>
<protein>
    <submittedName>
        <fullName evidence="12">ABC transporter, ATP-binding protein</fullName>
    </submittedName>
</protein>
<name>E4KN04_9LACT</name>
<dbReference type="InterPro" id="IPR039421">
    <property type="entry name" value="Type_1_exporter"/>
</dbReference>
<feature type="transmembrane region" description="Helical" evidence="9">
    <location>
        <begin position="254"/>
        <end position="274"/>
    </location>
</feature>
<dbReference type="InterPro" id="IPR003439">
    <property type="entry name" value="ABC_transporter-like_ATP-bd"/>
</dbReference>
<sequence>MQLLVKYLKPFWKIIAIILVAHVVQAYSTLLLPTYTSGLVDVGIQAKGFEYAVPLAMSQEDYQNLQSLLENPSQVEKAYYRGTDGVFHLKDQVSSKEQLTSLEEDLAIPLALYQRLVYSDQAQAFSDQTLISKERDALQKQASISGLTYVTSQGVQAAIQMYADAGLNPNKVQFDYLFGKGFLMLGITLVTISSAVLAFYLAAKVGADFGYRIRKQLFDKVLRFSDHEIEKFSSASLITRTTNDVQQIQMMVTLFLRIMIFSPIVASGGLIYLFGIQPNIIWILGLSIAVIAVMVFVLFKLTMPRFRRIQGLFDRVNLIAREVITGIQVIRTFGRQDYEGKRFDTANYELQQNHLFSGRVMSMMMPFMIFVLDASSILIVWNGSQQIAGGTMQVGQMMAFISYSMQILISFVMLSNMSMMFPRSLVALGRIDAVLEEPFSIYDQPQALSLEAKQVKGQVTFNHVDFTYEGADEKALTDIDFVAHPGQTTAIIGSTGSGKSTILNLLMRYYDVSEGQILIDGQDIRNLKLADLRRHIGYVPQKGVLFSGTIASNIGFGLPDIEQNQLKEAAEIAHASEFINEKEEGMQAAIAQGGTNISGGQKQRLSIARAIAKRPEIYLFDDSFSALDYRTDASLRKALNETVKDATVIIVAQRISTILDADQIIVLDEGRIDGIGRHLDLMEKSAVYREIAESQLSQAELAAQAHKQEKEV</sequence>
<dbReference type="Proteomes" id="UP000005990">
    <property type="component" value="Unassembled WGS sequence"/>
</dbReference>
<keyword evidence="13" id="KW-1185">Reference proteome</keyword>
<dbReference type="InterPro" id="IPR017871">
    <property type="entry name" value="ABC_transporter-like_CS"/>
</dbReference>
<dbReference type="InterPro" id="IPR011527">
    <property type="entry name" value="ABC1_TM_dom"/>
</dbReference>
<evidence type="ECO:0000256" key="3">
    <source>
        <dbReference type="ARBA" id="ARBA00022475"/>
    </source>
</evidence>
<evidence type="ECO:0000313" key="13">
    <source>
        <dbReference type="Proteomes" id="UP000005990"/>
    </source>
</evidence>
<dbReference type="eggNOG" id="COG1132">
    <property type="taxonomic scope" value="Bacteria"/>
</dbReference>
<keyword evidence="3" id="KW-1003">Cell membrane</keyword>
<dbReference type="GO" id="GO:0005886">
    <property type="term" value="C:plasma membrane"/>
    <property type="evidence" value="ECO:0007669"/>
    <property type="project" value="UniProtKB-SubCell"/>
</dbReference>
<keyword evidence="7 9" id="KW-1133">Transmembrane helix</keyword>
<feature type="transmembrane region" description="Helical" evidence="9">
    <location>
        <begin position="360"/>
        <end position="381"/>
    </location>
</feature>
<evidence type="ECO:0000256" key="7">
    <source>
        <dbReference type="ARBA" id="ARBA00022989"/>
    </source>
</evidence>
<feature type="transmembrane region" description="Helical" evidence="9">
    <location>
        <begin position="181"/>
        <end position="203"/>
    </location>
</feature>
<dbReference type="PROSITE" id="PS50929">
    <property type="entry name" value="ABC_TM1F"/>
    <property type="match status" value="1"/>
</dbReference>
<dbReference type="PROSITE" id="PS50893">
    <property type="entry name" value="ABC_TRANSPORTER_2"/>
    <property type="match status" value="1"/>
</dbReference>
<dbReference type="Gene3D" id="3.40.50.300">
    <property type="entry name" value="P-loop containing nucleotide triphosphate hydrolases"/>
    <property type="match status" value="1"/>
</dbReference>
<dbReference type="FunFam" id="3.40.50.300:FF:000854">
    <property type="entry name" value="Multidrug ABC transporter ATP-binding protein"/>
    <property type="match status" value="1"/>
</dbReference>
<evidence type="ECO:0000313" key="12">
    <source>
        <dbReference type="EMBL" id="EFR31591.1"/>
    </source>
</evidence>
<dbReference type="GO" id="GO:0015421">
    <property type="term" value="F:ABC-type oligopeptide transporter activity"/>
    <property type="evidence" value="ECO:0007669"/>
    <property type="project" value="TreeGrafter"/>
</dbReference>
<dbReference type="InterPro" id="IPR003593">
    <property type="entry name" value="AAA+_ATPase"/>
</dbReference>
<dbReference type="RefSeq" id="WP_006417723.1">
    <property type="nucleotide sequence ID" value="NZ_AENN01000006.1"/>
</dbReference>
<dbReference type="PROSITE" id="PS00211">
    <property type="entry name" value="ABC_TRANSPORTER_1"/>
    <property type="match status" value="1"/>
</dbReference>
<dbReference type="GO" id="GO:0005524">
    <property type="term" value="F:ATP binding"/>
    <property type="evidence" value="ECO:0007669"/>
    <property type="project" value="UniProtKB-KW"/>
</dbReference>
<keyword evidence="8 9" id="KW-0472">Membrane</keyword>
<dbReference type="InterPro" id="IPR036640">
    <property type="entry name" value="ABC1_TM_sf"/>
</dbReference>
<keyword evidence="2" id="KW-0813">Transport</keyword>
<dbReference type="SMART" id="SM00382">
    <property type="entry name" value="AAA"/>
    <property type="match status" value="1"/>
</dbReference>
<comment type="caution">
    <text evidence="12">The sequence shown here is derived from an EMBL/GenBank/DDBJ whole genome shotgun (WGS) entry which is preliminary data.</text>
</comment>
<keyword evidence="5" id="KW-0547">Nucleotide-binding</keyword>
<dbReference type="SUPFAM" id="SSF90123">
    <property type="entry name" value="ABC transporter transmembrane region"/>
    <property type="match status" value="1"/>
</dbReference>
<reference evidence="12 13" key="1">
    <citation type="submission" date="2010-10" db="EMBL/GenBank/DDBJ databases">
        <authorList>
            <person name="Durkin A.S."/>
            <person name="Madupu R."/>
            <person name="Torralba M."/>
            <person name="Gillis M."/>
            <person name="Methe B."/>
            <person name="Sutton G."/>
            <person name="Nelson K.E."/>
        </authorList>
    </citation>
    <scope>NUCLEOTIDE SEQUENCE [LARGE SCALE GENOMIC DNA]</scope>
    <source>
        <strain evidence="12 13">ACS-139-V-Col8</strain>
    </source>
</reference>
<dbReference type="AlphaFoldDB" id="E4KN04"/>
<evidence type="ECO:0000256" key="8">
    <source>
        <dbReference type="ARBA" id="ARBA00023136"/>
    </source>
</evidence>
<evidence type="ECO:0000259" key="10">
    <source>
        <dbReference type="PROSITE" id="PS50893"/>
    </source>
</evidence>
<dbReference type="STRING" id="908337.HMPREF9257_0217"/>
<feature type="domain" description="ABC transmembrane type-1" evidence="11">
    <location>
        <begin position="181"/>
        <end position="423"/>
    </location>
</feature>
<feature type="transmembrane region" description="Helical" evidence="9">
    <location>
        <begin position="393"/>
        <end position="414"/>
    </location>
</feature>
<organism evidence="12 13">
    <name type="scientific">Eremococcus coleocola ACS-139-V-Col8</name>
    <dbReference type="NCBI Taxonomy" id="908337"/>
    <lineage>
        <taxon>Bacteria</taxon>
        <taxon>Bacillati</taxon>
        <taxon>Bacillota</taxon>
        <taxon>Bacilli</taxon>
        <taxon>Lactobacillales</taxon>
        <taxon>Aerococcaceae</taxon>
        <taxon>Eremococcus</taxon>
    </lineage>
</organism>
<evidence type="ECO:0000256" key="5">
    <source>
        <dbReference type="ARBA" id="ARBA00022741"/>
    </source>
</evidence>
<dbReference type="Gene3D" id="1.20.1560.10">
    <property type="entry name" value="ABC transporter type 1, transmembrane domain"/>
    <property type="match status" value="1"/>
</dbReference>
<dbReference type="InterPro" id="IPR027417">
    <property type="entry name" value="P-loop_NTPase"/>
</dbReference>
<accession>E4KN04</accession>
<feature type="transmembrane region" description="Helical" evidence="9">
    <location>
        <begin position="280"/>
        <end position="299"/>
    </location>
</feature>
<dbReference type="PANTHER" id="PTHR43394:SF1">
    <property type="entry name" value="ATP-BINDING CASSETTE SUB-FAMILY B MEMBER 10, MITOCHONDRIAL"/>
    <property type="match status" value="1"/>
</dbReference>
<evidence type="ECO:0000256" key="2">
    <source>
        <dbReference type="ARBA" id="ARBA00022448"/>
    </source>
</evidence>
<dbReference type="PANTHER" id="PTHR43394">
    <property type="entry name" value="ATP-DEPENDENT PERMEASE MDL1, MITOCHONDRIAL"/>
    <property type="match status" value="1"/>
</dbReference>
<keyword evidence="6 12" id="KW-0067">ATP-binding</keyword>
<evidence type="ECO:0000256" key="6">
    <source>
        <dbReference type="ARBA" id="ARBA00022840"/>
    </source>
</evidence>
<evidence type="ECO:0000256" key="4">
    <source>
        <dbReference type="ARBA" id="ARBA00022692"/>
    </source>
</evidence>
<dbReference type="GO" id="GO:0016887">
    <property type="term" value="F:ATP hydrolysis activity"/>
    <property type="evidence" value="ECO:0007669"/>
    <property type="project" value="InterPro"/>
</dbReference>
<dbReference type="SUPFAM" id="SSF52540">
    <property type="entry name" value="P-loop containing nucleoside triphosphate hydrolases"/>
    <property type="match status" value="1"/>
</dbReference>
<evidence type="ECO:0000256" key="1">
    <source>
        <dbReference type="ARBA" id="ARBA00004651"/>
    </source>
</evidence>
<dbReference type="Pfam" id="PF00005">
    <property type="entry name" value="ABC_tran"/>
    <property type="match status" value="1"/>
</dbReference>
<keyword evidence="4 9" id="KW-0812">Transmembrane</keyword>
<evidence type="ECO:0000259" key="11">
    <source>
        <dbReference type="PROSITE" id="PS50929"/>
    </source>
</evidence>
<proteinExistence type="predicted"/>